<dbReference type="KEGG" id="spu:115929840"/>
<dbReference type="AlphaFoldDB" id="A0A7M7PRL2"/>
<accession>A0A7M7PRL2</accession>
<evidence type="ECO:0000313" key="5">
    <source>
        <dbReference type="EnsemblMetazoa" id="XP_030855720"/>
    </source>
</evidence>
<evidence type="ECO:0000313" key="6">
    <source>
        <dbReference type="Proteomes" id="UP000007110"/>
    </source>
</evidence>
<dbReference type="InterPro" id="IPR035914">
    <property type="entry name" value="Sperma_CUB_dom_sf"/>
</dbReference>
<dbReference type="RefSeq" id="XP_030855720.1">
    <property type="nucleotide sequence ID" value="XM_030999860.1"/>
</dbReference>
<dbReference type="CDD" id="cd00041">
    <property type="entry name" value="CUB"/>
    <property type="match status" value="1"/>
</dbReference>
<proteinExistence type="predicted"/>
<dbReference type="Gene3D" id="2.60.120.290">
    <property type="entry name" value="Spermadhesin, CUB domain"/>
    <property type="match status" value="1"/>
</dbReference>
<dbReference type="PROSITE" id="PS01180">
    <property type="entry name" value="CUB"/>
    <property type="match status" value="1"/>
</dbReference>
<feature type="domain" description="CUB" evidence="4">
    <location>
        <begin position="80"/>
        <end position="145"/>
    </location>
</feature>
<dbReference type="GeneID" id="115929840"/>
<dbReference type="SUPFAM" id="SSF49854">
    <property type="entry name" value="Spermadhesin, CUB domain"/>
    <property type="match status" value="1"/>
</dbReference>
<reference evidence="6" key="1">
    <citation type="submission" date="2015-02" db="EMBL/GenBank/DDBJ databases">
        <title>Genome sequencing for Strongylocentrotus purpuratus.</title>
        <authorList>
            <person name="Murali S."/>
            <person name="Liu Y."/>
            <person name="Vee V."/>
            <person name="English A."/>
            <person name="Wang M."/>
            <person name="Skinner E."/>
            <person name="Han Y."/>
            <person name="Muzny D.M."/>
            <person name="Worley K.C."/>
            <person name="Gibbs R.A."/>
        </authorList>
    </citation>
    <scope>NUCLEOTIDE SEQUENCE</scope>
</reference>
<reference evidence="5" key="2">
    <citation type="submission" date="2021-01" db="UniProtKB">
        <authorList>
            <consortium name="EnsemblMetazoa"/>
        </authorList>
    </citation>
    <scope>IDENTIFICATION</scope>
</reference>
<evidence type="ECO:0000259" key="4">
    <source>
        <dbReference type="PROSITE" id="PS01180"/>
    </source>
</evidence>
<organism evidence="5 6">
    <name type="scientific">Strongylocentrotus purpuratus</name>
    <name type="common">Purple sea urchin</name>
    <dbReference type="NCBI Taxonomy" id="7668"/>
    <lineage>
        <taxon>Eukaryota</taxon>
        <taxon>Metazoa</taxon>
        <taxon>Echinodermata</taxon>
        <taxon>Eleutherozoa</taxon>
        <taxon>Echinozoa</taxon>
        <taxon>Echinoidea</taxon>
        <taxon>Euechinoidea</taxon>
        <taxon>Echinacea</taxon>
        <taxon>Camarodonta</taxon>
        <taxon>Echinidea</taxon>
        <taxon>Strongylocentrotidae</taxon>
        <taxon>Strongylocentrotus</taxon>
    </lineage>
</organism>
<dbReference type="EnsemblMetazoa" id="XM_030999860">
    <property type="protein sequence ID" value="XP_030855720"/>
    <property type="gene ID" value="LOC115929840"/>
</dbReference>
<name>A0A7M7PRL2_STRPU</name>
<dbReference type="Proteomes" id="UP000007110">
    <property type="component" value="Unassembled WGS sequence"/>
</dbReference>
<protein>
    <recommendedName>
        <fullName evidence="4">CUB domain-containing protein</fullName>
    </recommendedName>
</protein>
<dbReference type="InParanoid" id="A0A7M7PRL2"/>
<feature type="signal peptide" evidence="3">
    <location>
        <begin position="1"/>
        <end position="25"/>
    </location>
</feature>
<dbReference type="InterPro" id="IPR000859">
    <property type="entry name" value="CUB_dom"/>
</dbReference>
<feature type="chain" id="PRO_5029818640" description="CUB domain-containing protein" evidence="3">
    <location>
        <begin position="26"/>
        <end position="145"/>
    </location>
</feature>
<keyword evidence="3" id="KW-0732">Signal</keyword>
<dbReference type="OrthoDB" id="6369184at2759"/>
<dbReference type="Gene3D" id="2.10.25.10">
    <property type="entry name" value="Laminin"/>
    <property type="match status" value="1"/>
</dbReference>
<keyword evidence="1" id="KW-1015">Disulfide bond</keyword>
<comment type="caution">
    <text evidence="2">Lacks conserved residue(s) required for the propagation of feature annotation.</text>
</comment>
<sequence length="145" mass="16091">MMMSSWMSWKFVVMFFATLVSSGFCQDCSSDPCLENAPCVNATLGYYCQCPVAPVPSQPEKENVYSGQNCNESFIGVAGCNINYYDSEGNITSPGYPNDYPNRQDCYSHLKIADATQITLILEEFDLESPLKDTLIFGKGPQSMK</sequence>
<dbReference type="Pfam" id="PF00431">
    <property type="entry name" value="CUB"/>
    <property type="match status" value="1"/>
</dbReference>
<evidence type="ECO:0000256" key="1">
    <source>
        <dbReference type="ARBA" id="ARBA00023157"/>
    </source>
</evidence>
<keyword evidence="6" id="KW-1185">Reference proteome</keyword>
<evidence type="ECO:0000256" key="2">
    <source>
        <dbReference type="PROSITE-ProRule" id="PRU00059"/>
    </source>
</evidence>
<evidence type="ECO:0000256" key="3">
    <source>
        <dbReference type="SAM" id="SignalP"/>
    </source>
</evidence>